<sequence length="139" mass="15696">MATHLFGSGCNISAHNWFTDIGLKDDLKKNKFSYVGTLRKNKLPPQFVSVKRQKQYTSMFGFSDRKALESYIPKMKRNGLILPSFHDDNTSDLVSGEQKKPDVSTILPRTALIQQTKCVLLIACAETSSVGQWSYFLQC</sequence>
<protein>
    <submittedName>
        <fullName evidence="1">Uncharacterized protein</fullName>
    </submittedName>
</protein>
<dbReference type="AlphaFoldDB" id="A0AAW1HS70"/>
<organism evidence="1 2">
    <name type="scientific">Popillia japonica</name>
    <name type="common">Japanese beetle</name>
    <dbReference type="NCBI Taxonomy" id="7064"/>
    <lineage>
        <taxon>Eukaryota</taxon>
        <taxon>Metazoa</taxon>
        <taxon>Ecdysozoa</taxon>
        <taxon>Arthropoda</taxon>
        <taxon>Hexapoda</taxon>
        <taxon>Insecta</taxon>
        <taxon>Pterygota</taxon>
        <taxon>Neoptera</taxon>
        <taxon>Endopterygota</taxon>
        <taxon>Coleoptera</taxon>
        <taxon>Polyphaga</taxon>
        <taxon>Scarabaeiformia</taxon>
        <taxon>Scarabaeidae</taxon>
        <taxon>Rutelinae</taxon>
        <taxon>Popillia</taxon>
    </lineage>
</organism>
<comment type="caution">
    <text evidence="1">The sequence shown here is derived from an EMBL/GenBank/DDBJ whole genome shotgun (WGS) entry which is preliminary data.</text>
</comment>
<proteinExistence type="predicted"/>
<accession>A0AAW1HS70</accession>
<dbReference type="Proteomes" id="UP001458880">
    <property type="component" value="Unassembled WGS sequence"/>
</dbReference>
<keyword evidence="2" id="KW-1185">Reference proteome</keyword>
<dbReference type="EMBL" id="JASPKY010001106">
    <property type="protein sequence ID" value="KAK9679059.1"/>
    <property type="molecule type" value="Genomic_DNA"/>
</dbReference>
<reference evidence="1 2" key="1">
    <citation type="journal article" date="2024" name="BMC Genomics">
        <title>De novo assembly and annotation of Popillia japonica's genome with initial clues to its potential as an invasive pest.</title>
        <authorList>
            <person name="Cucini C."/>
            <person name="Boschi S."/>
            <person name="Funari R."/>
            <person name="Cardaioli E."/>
            <person name="Iannotti N."/>
            <person name="Marturano G."/>
            <person name="Paoli F."/>
            <person name="Bruttini M."/>
            <person name="Carapelli A."/>
            <person name="Frati F."/>
            <person name="Nardi F."/>
        </authorList>
    </citation>
    <scope>NUCLEOTIDE SEQUENCE [LARGE SCALE GENOMIC DNA]</scope>
    <source>
        <strain evidence="1">DMR45628</strain>
    </source>
</reference>
<gene>
    <name evidence="1" type="ORF">QE152_g40328</name>
</gene>
<name>A0AAW1HS70_POPJA</name>
<evidence type="ECO:0000313" key="2">
    <source>
        <dbReference type="Proteomes" id="UP001458880"/>
    </source>
</evidence>
<evidence type="ECO:0000313" key="1">
    <source>
        <dbReference type="EMBL" id="KAK9679059.1"/>
    </source>
</evidence>